<dbReference type="AlphaFoldDB" id="A0A438GTR0"/>
<feature type="domain" description="AP2/ERF" evidence="10">
    <location>
        <begin position="111"/>
        <end position="150"/>
    </location>
</feature>
<dbReference type="PANTHER" id="PTHR31190">
    <property type="entry name" value="DNA-BINDING DOMAIN"/>
    <property type="match status" value="1"/>
</dbReference>
<feature type="compositionally biased region" description="Polar residues" evidence="9">
    <location>
        <begin position="188"/>
        <end position="200"/>
    </location>
</feature>
<dbReference type="InterPro" id="IPR001471">
    <property type="entry name" value="AP2/ERF_dom"/>
</dbReference>
<evidence type="ECO:0000256" key="6">
    <source>
        <dbReference type="ARBA" id="ARBA00023163"/>
    </source>
</evidence>
<feature type="compositionally biased region" description="Basic and acidic residues" evidence="9">
    <location>
        <begin position="163"/>
        <end position="172"/>
    </location>
</feature>
<dbReference type="Proteomes" id="UP000288805">
    <property type="component" value="Unassembled WGS sequence"/>
</dbReference>
<sequence>MAEEASSLHLIHQLLLSDFQSFENLNDPSQTSTSDSSISTSDIIPLSNYFDLHEDENNPFLLHCSTSAPSGFFQFESKSPKASRLSRRRPPLSISVSQPTIPQLPADSDSGDVKHYRGTAIEAARAYDRAAFEMRGSKAILNFPLEAGNWSGSESPVISGQKRVRESEGEEREQVEIKVLKQEEQSPESESTVAGATSNVLGIGPLTPSNWRAVWEEREMEGIFKLPPLTPLSPHPCLSGRKSRRGTSSREGTSRSRLRWLTPARSFASFQRRMELGRSANRDVFRLVMAAGGSHLGVVGGGASGRDSFLNLGLCYQSPPSSTPAGMHSWYHPMNVIVTISWEYPIQGWGDNGVNGGKLNIPSVAFPSKWSSNLTALTD</sequence>
<accession>A0A438GTR0</accession>
<feature type="region of interest" description="Disordered" evidence="9">
    <location>
        <begin position="79"/>
        <end position="113"/>
    </location>
</feature>
<dbReference type="GO" id="GO:0009873">
    <property type="term" value="P:ethylene-activated signaling pathway"/>
    <property type="evidence" value="ECO:0007669"/>
    <property type="project" value="UniProtKB-KW"/>
</dbReference>
<protein>
    <submittedName>
        <fullName evidence="11">Ethylene-responsive transcription factor 5</fullName>
    </submittedName>
</protein>
<feature type="region of interest" description="Disordered" evidence="9">
    <location>
        <begin position="181"/>
        <end position="200"/>
    </location>
</feature>
<keyword evidence="5" id="KW-0010">Activator</keyword>
<evidence type="ECO:0000256" key="8">
    <source>
        <dbReference type="ARBA" id="ARBA00024343"/>
    </source>
</evidence>
<feature type="region of interest" description="Disordered" evidence="9">
    <location>
        <begin position="152"/>
        <end position="172"/>
    </location>
</feature>
<evidence type="ECO:0000256" key="4">
    <source>
        <dbReference type="ARBA" id="ARBA00023125"/>
    </source>
</evidence>
<organism evidence="11 12">
    <name type="scientific">Vitis vinifera</name>
    <name type="common">Grape</name>
    <dbReference type="NCBI Taxonomy" id="29760"/>
    <lineage>
        <taxon>Eukaryota</taxon>
        <taxon>Viridiplantae</taxon>
        <taxon>Streptophyta</taxon>
        <taxon>Embryophyta</taxon>
        <taxon>Tracheophyta</taxon>
        <taxon>Spermatophyta</taxon>
        <taxon>Magnoliopsida</taxon>
        <taxon>eudicotyledons</taxon>
        <taxon>Gunneridae</taxon>
        <taxon>Pentapetalae</taxon>
        <taxon>rosids</taxon>
        <taxon>Vitales</taxon>
        <taxon>Vitaceae</taxon>
        <taxon>Viteae</taxon>
        <taxon>Vitis</taxon>
    </lineage>
</organism>
<evidence type="ECO:0000256" key="7">
    <source>
        <dbReference type="ARBA" id="ARBA00023242"/>
    </source>
</evidence>
<dbReference type="GO" id="GO:0003700">
    <property type="term" value="F:DNA-binding transcription factor activity"/>
    <property type="evidence" value="ECO:0007669"/>
    <property type="project" value="InterPro"/>
</dbReference>
<dbReference type="InterPro" id="IPR016177">
    <property type="entry name" value="DNA-bd_dom_sf"/>
</dbReference>
<keyword evidence="6" id="KW-0804">Transcription</keyword>
<evidence type="ECO:0000259" key="10">
    <source>
        <dbReference type="SMART" id="SM00380"/>
    </source>
</evidence>
<evidence type="ECO:0000256" key="5">
    <source>
        <dbReference type="ARBA" id="ARBA00023159"/>
    </source>
</evidence>
<dbReference type="GO" id="GO:0005634">
    <property type="term" value="C:nucleus"/>
    <property type="evidence" value="ECO:0007669"/>
    <property type="project" value="UniProtKB-SubCell"/>
</dbReference>
<dbReference type="Gene3D" id="3.30.730.10">
    <property type="entry name" value="AP2/ERF domain"/>
    <property type="match status" value="1"/>
</dbReference>
<dbReference type="EMBL" id="QGNW01000344">
    <property type="protein sequence ID" value="RVW75594.1"/>
    <property type="molecule type" value="Genomic_DNA"/>
</dbReference>
<evidence type="ECO:0000256" key="1">
    <source>
        <dbReference type="ARBA" id="ARBA00004123"/>
    </source>
</evidence>
<comment type="similarity">
    <text evidence="8">Belongs to the AP2/ERF transcription factor family. ERF subfamily.</text>
</comment>
<dbReference type="SUPFAM" id="SSF54171">
    <property type="entry name" value="DNA-binding domain"/>
    <property type="match status" value="1"/>
</dbReference>
<feature type="region of interest" description="Disordered" evidence="9">
    <location>
        <begin position="234"/>
        <end position="256"/>
    </location>
</feature>
<dbReference type="InterPro" id="IPR044808">
    <property type="entry name" value="ERF_plant"/>
</dbReference>
<dbReference type="InterPro" id="IPR036955">
    <property type="entry name" value="AP2/ERF_dom_sf"/>
</dbReference>
<evidence type="ECO:0000313" key="12">
    <source>
        <dbReference type="Proteomes" id="UP000288805"/>
    </source>
</evidence>
<evidence type="ECO:0000313" key="11">
    <source>
        <dbReference type="EMBL" id="RVW75594.1"/>
    </source>
</evidence>
<evidence type="ECO:0000256" key="9">
    <source>
        <dbReference type="SAM" id="MobiDB-lite"/>
    </source>
</evidence>
<evidence type="ECO:0000256" key="3">
    <source>
        <dbReference type="ARBA" id="ARBA00023015"/>
    </source>
</evidence>
<keyword evidence="4" id="KW-0238">DNA-binding</keyword>
<dbReference type="GO" id="GO:0006950">
    <property type="term" value="P:response to stress"/>
    <property type="evidence" value="ECO:0007669"/>
    <property type="project" value="UniProtKB-ARBA"/>
</dbReference>
<keyword evidence="3" id="KW-0805">Transcription regulation</keyword>
<dbReference type="SMART" id="SM00380">
    <property type="entry name" value="AP2"/>
    <property type="match status" value="1"/>
</dbReference>
<comment type="caution">
    <text evidence="11">The sequence shown here is derived from an EMBL/GenBank/DDBJ whole genome shotgun (WGS) entry which is preliminary data.</text>
</comment>
<reference evidence="11 12" key="1">
    <citation type="journal article" date="2018" name="PLoS Genet.">
        <title>Population sequencing reveals clonal diversity and ancestral inbreeding in the grapevine cultivar Chardonnay.</title>
        <authorList>
            <person name="Roach M.J."/>
            <person name="Johnson D.L."/>
            <person name="Bohlmann J."/>
            <person name="van Vuuren H.J."/>
            <person name="Jones S.J."/>
            <person name="Pretorius I.S."/>
            <person name="Schmidt S.A."/>
            <person name="Borneman A.R."/>
        </authorList>
    </citation>
    <scope>NUCLEOTIDE SEQUENCE [LARGE SCALE GENOMIC DNA]</scope>
    <source>
        <strain evidence="12">cv. Chardonnay</strain>
        <tissue evidence="11">Leaf</tissue>
    </source>
</reference>
<keyword evidence="7" id="KW-0539">Nucleus</keyword>
<dbReference type="GO" id="GO:0000976">
    <property type="term" value="F:transcription cis-regulatory region binding"/>
    <property type="evidence" value="ECO:0007669"/>
    <property type="project" value="UniProtKB-ARBA"/>
</dbReference>
<comment type="subcellular location">
    <subcellularLocation>
        <location evidence="1">Nucleus</location>
    </subcellularLocation>
</comment>
<dbReference type="PANTHER" id="PTHR31190:SF499">
    <property type="entry name" value="ETHYLENE-RESPONSIVE TRANSCRIPTION FACTOR ERF105"/>
    <property type="match status" value="1"/>
</dbReference>
<gene>
    <name evidence="11" type="primary">ERF5_3</name>
    <name evidence="11" type="ORF">CK203_059064</name>
</gene>
<name>A0A438GTR0_VITVI</name>
<evidence type="ECO:0000256" key="2">
    <source>
        <dbReference type="ARBA" id="ARBA00022745"/>
    </source>
</evidence>
<keyword evidence="2" id="KW-0936">Ethylene signaling pathway</keyword>
<proteinExistence type="inferred from homology"/>